<dbReference type="InterPro" id="IPR032466">
    <property type="entry name" value="Metal_Hydrolase"/>
</dbReference>
<dbReference type="Gene3D" id="3.20.20.140">
    <property type="entry name" value="Metal-dependent hydrolases"/>
    <property type="match status" value="1"/>
</dbReference>
<dbReference type="GO" id="GO:0004000">
    <property type="term" value="F:adenosine deaminase activity"/>
    <property type="evidence" value="ECO:0007669"/>
    <property type="project" value="TreeGrafter"/>
</dbReference>
<comment type="caution">
    <text evidence="10">The sequence shown here is derived from an EMBL/GenBank/DDBJ whole genome shotgun (WGS) entry which is preliminary data.</text>
</comment>
<evidence type="ECO:0000256" key="3">
    <source>
        <dbReference type="ARBA" id="ARBA00011245"/>
    </source>
</evidence>
<keyword evidence="11" id="KW-1185">Reference proteome</keyword>
<evidence type="ECO:0000256" key="1">
    <source>
        <dbReference type="ARBA" id="ARBA00001947"/>
    </source>
</evidence>
<dbReference type="InterPro" id="IPR006330">
    <property type="entry name" value="Ado/ade_deaminase"/>
</dbReference>
<keyword evidence="6" id="KW-0862">Zinc</keyword>
<dbReference type="SUPFAM" id="SSF51556">
    <property type="entry name" value="Metallo-dependent hydrolases"/>
    <property type="match status" value="1"/>
</dbReference>
<dbReference type="PANTHER" id="PTHR11409:SF42">
    <property type="entry name" value="ADENOSINE DEAMINASE-LIKE PROTEIN"/>
    <property type="match status" value="1"/>
</dbReference>
<evidence type="ECO:0000256" key="6">
    <source>
        <dbReference type="ARBA" id="ARBA00022833"/>
    </source>
</evidence>
<dbReference type="GO" id="GO:0046103">
    <property type="term" value="P:inosine biosynthetic process"/>
    <property type="evidence" value="ECO:0007669"/>
    <property type="project" value="TreeGrafter"/>
</dbReference>
<dbReference type="VEuPathDB" id="FungiDB:LCOR_06364.1"/>
<dbReference type="Pfam" id="PF00962">
    <property type="entry name" value="A_deaminase"/>
    <property type="match status" value="1"/>
</dbReference>
<accession>A0A068RYG1</accession>
<keyword evidence="4" id="KW-0479">Metal-binding</keyword>
<comment type="cofactor">
    <cofactor evidence="1">
        <name>Zn(2+)</name>
        <dbReference type="ChEBI" id="CHEBI:29105"/>
    </cofactor>
</comment>
<evidence type="ECO:0000256" key="7">
    <source>
        <dbReference type="ARBA" id="ARBA00023080"/>
    </source>
</evidence>
<comment type="catalytic activity">
    <reaction evidence="8">
        <text>N(6)-methyl-AMP + H2O + H(+) = IMP + methylamine</text>
        <dbReference type="Rhea" id="RHEA:16001"/>
        <dbReference type="ChEBI" id="CHEBI:15377"/>
        <dbReference type="ChEBI" id="CHEBI:15378"/>
        <dbReference type="ChEBI" id="CHEBI:58053"/>
        <dbReference type="ChEBI" id="CHEBI:59338"/>
        <dbReference type="ChEBI" id="CHEBI:144842"/>
    </reaction>
    <physiologicalReaction direction="left-to-right" evidence="8">
        <dbReference type="Rhea" id="RHEA:16002"/>
    </physiologicalReaction>
</comment>
<dbReference type="AlphaFoldDB" id="A0A068RYG1"/>
<dbReference type="OrthoDB" id="272271at2759"/>
<dbReference type="GO" id="GO:0009117">
    <property type="term" value="P:nucleotide metabolic process"/>
    <property type="evidence" value="ECO:0007669"/>
    <property type="project" value="UniProtKB-KW"/>
</dbReference>
<evidence type="ECO:0000256" key="2">
    <source>
        <dbReference type="ARBA" id="ARBA00006676"/>
    </source>
</evidence>
<comment type="similarity">
    <text evidence="2">Belongs to the metallo-dependent hydrolases superfamily. Adenosine and AMP deaminases family.</text>
</comment>
<evidence type="ECO:0000313" key="10">
    <source>
        <dbReference type="EMBL" id="CDH55198.1"/>
    </source>
</evidence>
<evidence type="ECO:0000256" key="4">
    <source>
        <dbReference type="ARBA" id="ARBA00022723"/>
    </source>
</evidence>
<gene>
    <name evidence="10" type="ORF">LCOR_06364.1</name>
</gene>
<dbReference type="FunFam" id="3.20.20.140:FF:000033">
    <property type="entry name" value="Adenosine deaminase-like protein"/>
    <property type="match status" value="1"/>
</dbReference>
<feature type="domain" description="Adenosine deaminase" evidence="9">
    <location>
        <begin position="110"/>
        <end position="423"/>
    </location>
</feature>
<comment type="subunit">
    <text evidence="3">Monomer.</text>
</comment>
<keyword evidence="5" id="KW-0378">Hydrolase</keyword>
<proteinExistence type="inferred from homology"/>
<evidence type="ECO:0000256" key="5">
    <source>
        <dbReference type="ARBA" id="ARBA00022801"/>
    </source>
</evidence>
<organism evidence="10 11">
    <name type="scientific">Lichtheimia corymbifera JMRC:FSU:9682</name>
    <dbReference type="NCBI Taxonomy" id="1263082"/>
    <lineage>
        <taxon>Eukaryota</taxon>
        <taxon>Fungi</taxon>
        <taxon>Fungi incertae sedis</taxon>
        <taxon>Mucoromycota</taxon>
        <taxon>Mucoromycotina</taxon>
        <taxon>Mucoromycetes</taxon>
        <taxon>Mucorales</taxon>
        <taxon>Lichtheimiaceae</taxon>
        <taxon>Lichtheimia</taxon>
    </lineage>
</organism>
<dbReference type="GO" id="GO:0006154">
    <property type="term" value="P:adenosine catabolic process"/>
    <property type="evidence" value="ECO:0007669"/>
    <property type="project" value="TreeGrafter"/>
</dbReference>
<sequence>MTHNCIQLGKRSTSTICKRASISHPKQNVTIKCNYPRSLSASSNVILHSVPENYGNVGMILLQKGKPVIPQQQYRRPFKYPFPTSFPTPTQVFFLMAPSTDLVDFCVRLPKVELHAHINGSISPKTMHQLMDRKRAMGTLNEELAAWQVPDSLERINDFFALFKYIYQLTEDEEAIRITTRNIIDEFAADGVKYLELRTTPRKNPATGMTKESYLAAVLSVINEPRDDIVVRLIVSIDRRNTLEEAFEAVDLATKFRSQNVVAIDLCGDVSKGSFEALKPAFDKAKSLGFKITLHFNEIMENMVEAPALLAFGPDRLGHATFLDDASRQHIYGNNIPVEICMTSNVVSKTVDSYETHHVKALLKEKHPFVLCTDDKGVFFSDLSNEFVICSNTFKMNKEELYESSYRAIDYIFADTKTKEHLKQVWNEWRMQEFN</sequence>
<keyword evidence="7" id="KW-0546">Nucleotide metabolism</keyword>
<evidence type="ECO:0000256" key="8">
    <source>
        <dbReference type="ARBA" id="ARBA00048787"/>
    </source>
</evidence>
<name>A0A068RYG1_9FUNG</name>
<dbReference type="Proteomes" id="UP000027586">
    <property type="component" value="Unassembled WGS sequence"/>
</dbReference>
<dbReference type="PANTHER" id="PTHR11409">
    <property type="entry name" value="ADENOSINE DEAMINASE"/>
    <property type="match status" value="1"/>
</dbReference>
<evidence type="ECO:0000259" key="9">
    <source>
        <dbReference type="Pfam" id="PF00962"/>
    </source>
</evidence>
<dbReference type="GO" id="GO:0046872">
    <property type="term" value="F:metal ion binding"/>
    <property type="evidence" value="ECO:0007669"/>
    <property type="project" value="UniProtKB-KW"/>
</dbReference>
<dbReference type="CDD" id="cd00443">
    <property type="entry name" value="ADA_AMPD"/>
    <property type="match status" value="1"/>
</dbReference>
<dbReference type="STRING" id="1263082.A0A068RYG1"/>
<dbReference type="EMBL" id="CBTN010000028">
    <property type="protein sequence ID" value="CDH55198.1"/>
    <property type="molecule type" value="Genomic_DNA"/>
</dbReference>
<protein>
    <submittedName>
        <fullName evidence="10">Adenosine deaminase-like</fullName>
    </submittedName>
</protein>
<dbReference type="InterPro" id="IPR001365">
    <property type="entry name" value="A_deaminase_dom"/>
</dbReference>
<reference evidence="10" key="1">
    <citation type="submission" date="2013-08" db="EMBL/GenBank/DDBJ databases">
        <title>Gene expansion shapes genome architecture in the human pathogen Lichtheimia corymbifera: an evolutionary genomics analysis in the ancient terrestrial Mucorales (Mucoromycotina).</title>
        <authorList>
            <person name="Schwartze V.U."/>
            <person name="Winter S."/>
            <person name="Shelest E."/>
            <person name="Marcet-Houben M."/>
            <person name="Horn F."/>
            <person name="Wehner S."/>
            <person name="Hoffmann K."/>
            <person name="Riege K."/>
            <person name="Sammeth M."/>
            <person name="Nowrousian M."/>
            <person name="Valiante V."/>
            <person name="Linde J."/>
            <person name="Jacobsen I.D."/>
            <person name="Marz M."/>
            <person name="Brakhage A.A."/>
            <person name="Gabaldon T."/>
            <person name="Bocker S."/>
            <person name="Voigt K."/>
        </authorList>
    </citation>
    <scope>NUCLEOTIDE SEQUENCE [LARGE SCALE GENOMIC DNA]</scope>
    <source>
        <strain evidence="10">FSU 9682</strain>
    </source>
</reference>
<evidence type="ECO:0000313" key="11">
    <source>
        <dbReference type="Proteomes" id="UP000027586"/>
    </source>
</evidence>